<dbReference type="Gene3D" id="1.10.510.10">
    <property type="entry name" value="Transferase(Phosphotransferase) domain 1"/>
    <property type="match status" value="1"/>
</dbReference>
<keyword evidence="3" id="KW-1185">Reference proteome</keyword>
<dbReference type="InParanoid" id="A0A409XM06"/>
<feature type="domain" description="Protein kinase" evidence="1">
    <location>
        <begin position="1"/>
        <end position="136"/>
    </location>
</feature>
<dbReference type="GO" id="GO:0005524">
    <property type="term" value="F:ATP binding"/>
    <property type="evidence" value="ECO:0007669"/>
    <property type="project" value="InterPro"/>
</dbReference>
<dbReference type="EMBL" id="NHYD01001241">
    <property type="protein sequence ID" value="PPQ91813.1"/>
    <property type="molecule type" value="Genomic_DNA"/>
</dbReference>
<sequence>MDGGKAHLSDFGLSNVMAEVRNNSFISSTVGGAPRWTAPELFHVGTDISAVPTVTKQCDIYSFGSVALQVISGRIPYEDIISDVQVIMQLIKGSDPPRPAEPMLSDAFWDFIVLCWSRNPFSRPEIDQVREMLQVLRYSCSEETLAANVVDYDKSAEKDVVEDTE</sequence>
<dbReference type="GO" id="GO:0004674">
    <property type="term" value="F:protein serine/threonine kinase activity"/>
    <property type="evidence" value="ECO:0007669"/>
    <property type="project" value="TreeGrafter"/>
</dbReference>
<accession>A0A409XM06</accession>
<dbReference type="InterPro" id="IPR051681">
    <property type="entry name" value="Ser/Thr_Kinases-Pseudokinases"/>
</dbReference>
<dbReference type="PROSITE" id="PS50011">
    <property type="entry name" value="PROTEIN_KINASE_DOM"/>
    <property type="match status" value="1"/>
</dbReference>
<organism evidence="2 3">
    <name type="scientific">Psilocybe cyanescens</name>
    <dbReference type="NCBI Taxonomy" id="93625"/>
    <lineage>
        <taxon>Eukaryota</taxon>
        <taxon>Fungi</taxon>
        <taxon>Dikarya</taxon>
        <taxon>Basidiomycota</taxon>
        <taxon>Agaricomycotina</taxon>
        <taxon>Agaricomycetes</taxon>
        <taxon>Agaricomycetidae</taxon>
        <taxon>Agaricales</taxon>
        <taxon>Agaricineae</taxon>
        <taxon>Strophariaceae</taxon>
        <taxon>Psilocybe</taxon>
    </lineage>
</organism>
<evidence type="ECO:0000313" key="2">
    <source>
        <dbReference type="EMBL" id="PPQ91813.1"/>
    </source>
</evidence>
<dbReference type="Pfam" id="PF07714">
    <property type="entry name" value="PK_Tyr_Ser-Thr"/>
    <property type="match status" value="1"/>
</dbReference>
<reference evidence="2 3" key="1">
    <citation type="journal article" date="2018" name="Evol. Lett.">
        <title>Horizontal gene cluster transfer increased hallucinogenic mushroom diversity.</title>
        <authorList>
            <person name="Reynolds H.T."/>
            <person name="Vijayakumar V."/>
            <person name="Gluck-Thaler E."/>
            <person name="Korotkin H.B."/>
            <person name="Matheny P.B."/>
            <person name="Slot J.C."/>
        </authorList>
    </citation>
    <scope>NUCLEOTIDE SEQUENCE [LARGE SCALE GENOMIC DNA]</scope>
    <source>
        <strain evidence="2 3">2631</strain>
    </source>
</reference>
<protein>
    <recommendedName>
        <fullName evidence="1">Protein kinase domain-containing protein</fullName>
    </recommendedName>
</protein>
<dbReference type="SUPFAM" id="SSF56112">
    <property type="entry name" value="Protein kinase-like (PK-like)"/>
    <property type="match status" value="1"/>
</dbReference>
<evidence type="ECO:0000259" key="1">
    <source>
        <dbReference type="PROSITE" id="PS50011"/>
    </source>
</evidence>
<gene>
    <name evidence="2" type="ORF">CVT25_000262</name>
</gene>
<dbReference type="STRING" id="93625.A0A409XM06"/>
<dbReference type="OrthoDB" id="346907at2759"/>
<name>A0A409XM06_PSICY</name>
<proteinExistence type="predicted"/>
<dbReference type="InterPro" id="IPR000719">
    <property type="entry name" value="Prot_kinase_dom"/>
</dbReference>
<dbReference type="PANTHER" id="PTHR44329:SF289">
    <property type="entry name" value="SERINE_THREONINE-PROTEIN KINASE VIK"/>
    <property type="match status" value="1"/>
</dbReference>
<dbReference type="PANTHER" id="PTHR44329">
    <property type="entry name" value="SERINE/THREONINE-PROTEIN KINASE TNNI3K-RELATED"/>
    <property type="match status" value="1"/>
</dbReference>
<dbReference type="InterPro" id="IPR011009">
    <property type="entry name" value="Kinase-like_dom_sf"/>
</dbReference>
<comment type="caution">
    <text evidence="2">The sequence shown here is derived from an EMBL/GenBank/DDBJ whole genome shotgun (WGS) entry which is preliminary data.</text>
</comment>
<dbReference type="Proteomes" id="UP000283269">
    <property type="component" value="Unassembled WGS sequence"/>
</dbReference>
<dbReference type="InterPro" id="IPR001245">
    <property type="entry name" value="Ser-Thr/Tyr_kinase_cat_dom"/>
</dbReference>
<dbReference type="AlphaFoldDB" id="A0A409XM06"/>
<evidence type="ECO:0000313" key="3">
    <source>
        <dbReference type="Proteomes" id="UP000283269"/>
    </source>
</evidence>